<dbReference type="OrthoDB" id="5569911at2759"/>
<dbReference type="InterPro" id="IPR004276">
    <property type="entry name" value="GlycoTrans_28_N"/>
</dbReference>
<dbReference type="Pfam" id="PF06722">
    <property type="entry name" value="EryCIII-like_C"/>
    <property type="match status" value="1"/>
</dbReference>
<dbReference type="PANTHER" id="PTHR48050">
    <property type="entry name" value="STEROL 3-BETA-GLUCOSYLTRANSFERASE"/>
    <property type="match status" value="1"/>
</dbReference>
<feature type="domain" description="Glycosyltransferase family 28 N-terminal" evidence="4">
    <location>
        <begin position="94"/>
        <end position="241"/>
    </location>
</feature>
<dbReference type="SUPFAM" id="SSF53756">
    <property type="entry name" value="UDP-Glycosyltransferase/glycogen phosphorylase"/>
    <property type="match status" value="1"/>
</dbReference>
<accession>A0A9W4HPI2</accession>
<proteinExistence type="predicted"/>
<dbReference type="Proteomes" id="UP001153461">
    <property type="component" value="Unassembled WGS sequence"/>
</dbReference>
<comment type="subcellular location">
    <subcellularLocation>
        <location evidence="1">Endomembrane system</location>
        <topology evidence="1">Peripheral membrane protein</topology>
    </subcellularLocation>
</comment>
<feature type="domain" description="Erythromycin biosynthesis protein CIII-like C-terminal" evidence="5">
    <location>
        <begin position="404"/>
        <end position="495"/>
    </location>
</feature>
<evidence type="ECO:0000256" key="2">
    <source>
        <dbReference type="ARBA" id="ARBA00022679"/>
    </source>
</evidence>
<evidence type="ECO:0000313" key="6">
    <source>
        <dbReference type="EMBL" id="CAG8078869.1"/>
    </source>
</evidence>
<dbReference type="Pfam" id="PF03033">
    <property type="entry name" value="Glyco_transf_28"/>
    <property type="match status" value="1"/>
</dbReference>
<keyword evidence="3" id="KW-0443">Lipid metabolism</keyword>
<dbReference type="GO" id="GO:0012505">
    <property type="term" value="C:endomembrane system"/>
    <property type="evidence" value="ECO:0007669"/>
    <property type="project" value="UniProtKB-SubCell"/>
</dbReference>
<dbReference type="InterPro" id="IPR050426">
    <property type="entry name" value="Glycosyltransferase_28"/>
</dbReference>
<evidence type="ECO:0008006" key="8">
    <source>
        <dbReference type="Google" id="ProtNLM"/>
    </source>
</evidence>
<evidence type="ECO:0000256" key="3">
    <source>
        <dbReference type="ARBA" id="ARBA00023098"/>
    </source>
</evidence>
<comment type="caution">
    <text evidence="6">The sequence shown here is derived from an EMBL/GenBank/DDBJ whole genome shotgun (WGS) entry which is preliminary data.</text>
</comment>
<sequence>MRSFDICGDLPPSYDVAVSGDYVESSTSTRGSYFQFVRLSGQTNTYFLSQDDGRVDVTFTAKQPGLEALLQSARLPEEQPSPGAILEAATPMNVVIQIVGSRGDVQPFIALGTRIMASGHRVRIATHGVFEQFVRKAGLEFFPIGGNPEELMSFMVKNPGIIPKMSTLVSGEIGQKRRMIAEILQGCWRSCLEPDPNTKAPFVANAIIANPPSFAHIHCAEALGVPLHIMFTMPWSPTRQFPHPLANIIGSGAHASVNNFMSYSMVEILTWSGLADIINEWRARTLNLEQLSPRTAAGMMEALRIPHTYCWSPALIKKPSDWPYYIDVCGFFFRQEPSYIPQPDIAHFMSIGTTPIYIGFGSIVMENAEKMTSVIQSACQRLGVRAIVSKGWSQLGKNCNSSDIMFIDDCPHEWLFKHVAAVVHHGGAGTTACGLLNGCPTAIIPFFGDQPFWATMVSAAGAGPPPIDIKTLTAESLAEGIKFCLTSDARRAASSIAALMRSEEGVENAAASFHRHIPWGDMKCDVLPSETAVWLFGHKKIKLSHKGLAILSEYEKIDMKKVILHRSKQIRIGKVWSDPLTSTTGALLGTITSFSKSLATLPRDPMKGMMQMTSSIAKGSLVGMPMALTEGLRNVPQLYGDKPEPTEPIEGWKSGMTHAGKGFYTGFADGITGFVTTPYREAKKNGAAGFLKGFAKGSVEIFTKPGAAIFGLMAYPAMGVYASLKQQGLNSTQAVVLESQVALGIWKLQQQPVTPSEVSLVLSNFKILK</sequence>
<keyword evidence="2" id="KW-0808">Transferase</keyword>
<evidence type="ECO:0000256" key="1">
    <source>
        <dbReference type="ARBA" id="ARBA00004184"/>
    </source>
</evidence>
<name>A0A9W4HPI2_PENNA</name>
<dbReference type="GO" id="GO:0005975">
    <property type="term" value="P:carbohydrate metabolic process"/>
    <property type="evidence" value="ECO:0007669"/>
    <property type="project" value="InterPro"/>
</dbReference>
<dbReference type="CDD" id="cd03784">
    <property type="entry name" value="GT1_Gtf-like"/>
    <property type="match status" value="1"/>
</dbReference>
<dbReference type="InterPro" id="IPR010610">
    <property type="entry name" value="EryCIII-like_C"/>
</dbReference>
<dbReference type="GO" id="GO:0006629">
    <property type="term" value="P:lipid metabolic process"/>
    <property type="evidence" value="ECO:0007669"/>
    <property type="project" value="UniProtKB-KW"/>
</dbReference>
<dbReference type="AlphaFoldDB" id="A0A9W4HPI2"/>
<dbReference type="FunFam" id="3.40.50.2000:FF:000009">
    <property type="entry name" value="Sterol 3-beta-glucosyltransferase UGT80A2"/>
    <property type="match status" value="1"/>
</dbReference>
<dbReference type="PANTHER" id="PTHR48050:SF27">
    <property type="entry name" value="GLUCOSYLTRANSFERASE, PUTATIVE (AFU_ORTHOLOGUE AFUA_7G04880)-RELATED"/>
    <property type="match status" value="1"/>
</dbReference>
<dbReference type="GO" id="GO:0016906">
    <property type="term" value="F:sterol 3-beta-glucosyltransferase activity"/>
    <property type="evidence" value="ECO:0007669"/>
    <property type="project" value="UniProtKB-ARBA"/>
</dbReference>
<dbReference type="InterPro" id="IPR002213">
    <property type="entry name" value="UDP_glucos_trans"/>
</dbReference>
<evidence type="ECO:0000259" key="4">
    <source>
        <dbReference type="Pfam" id="PF03033"/>
    </source>
</evidence>
<dbReference type="EMBL" id="CAJVNV010000147">
    <property type="protein sequence ID" value="CAG8078869.1"/>
    <property type="molecule type" value="Genomic_DNA"/>
</dbReference>
<protein>
    <recommendedName>
        <fullName evidence="8">Glycosyltransferase family 28 N-terminal domain-containing protein</fullName>
    </recommendedName>
</protein>
<organism evidence="6 7">
    <name type="scientific">Penicillium nalgiovense</name>
    <dbReference type="NCBI Taxonomy" id="60175"/>
    <lineage>
        <taxon>Eukaryota</taxon>
        <taxon>Fungi</taxon>
        <taxon>Dikarya</taxon>
        <taxon>Ascomycota</taxon>
        <taxon>Pezizomycotina</taxon>
        <taxon>Eurotiomycetes</taxon>
        <taxon>Eurotiomycetidae</taxon>
        <taxon>Eurotiales</taxon>
        <taxon>Aspergillaceae</taxon>
        <taxon>Penicillium</taxon>
    </lineage>
</organism>
<dbReference type="FunFam" id="3.40.50.2000:FF:000100">
    <property type="entry name" value="Glycosyltransferase family 1 protein"/>
    <property type="match status" value="1"/>
</dbReference>
<reference evidence="6" key="1">
    <citation type="submission" date="2021-07" db="EMBL/GenBank/DDBJ databases">
        <authorList>
            <person name="Branca A.L. A."/>
        </authorList>
    </citation>
    <scope>NUCLEOTIDE SEQUENCE</scope>
</reference>
<evidence type="ECO:0000313" key="7">
    <source>
        <dbReference type="Proteomes" id="UP001153461"/>
    </source>
</evidence>
<evidence type="ECO:0000259" key="5">
    <source>
        <dbReference type="Pfam" id="PF06722"/>
    </source>
</evidence>
<dbReference type="Gene3D" id="3.40.50.2000">
    <property type="entry name" value="Glycogen Phosphorylase B"/>
    <property type="match status" value="2"/>
</dbReference>
<gene>
    <name evidence="6" type="ORF">PNAL_LOCUS4075</name>
</gene>